<dbReference type="EMBL" id="JACVVK020000158">
    <property type="protein sequence ID" value="KAK7487876.1"/>
    <property type="molecule type" value="Genomic_DNA"/>
</dbReference>
<evidence type="ECO:0000313" key="2">
    <source>
        <dbReference type="Proteomes" id="UP001519460"/>
    </source>
</evidence>
<gene>
    <name evidence="1" type="ORF">BaRGS_00020923</name>
</gene>
<name>A0ABD0KLC4_9CAEN</name>
<evidence type="ECO:0000313" key="1">
    <source>
        <dbReference type="EMBL" id="KAK7487876.1"/>
    </source>
</evidence>
<dbReference type="Proteomes" id="UP001519460">
    <property type="component" value="Unassembled WGS sequence"/>
</dbReference>
<dbReference type="AlphaFoldDB" id="A0ABD0KLC4"/>
<proteinExistence type="predicted"/>
<comment type="caution">
    <text evidence="1">The sequence shown here is derived from an EMBL/GenBank/DDBJ whole genome shotgun (WGS) entry which is preliminary data.</text>
</comment>
<sequence length="106" mass="12147">PLHVYLVSDSSVRPQPKGNIIQPVLINPPHQIEKIIITADRLFRGPKPFSLTKSPRVRAVANDARLMIGRKCNISHVDAITRQSPERIYHRVVEALWAFFFLCQHD</sequence>
<accession>A0ABD0KLC4</accession>
<reference evidence="1 2" key="1">
    <citation type="journal article" date="2023" name="Sci. Data">
        <title>Genome assembly of the Korean intertidal mud-creeper Batillaria attramentaria.</title>
        <authorList>
            <person name="Patra A.K."/>
            <person name="Ho P.T."/>
            <person name="Jun S."/>
            <person name="Lee S.J."/>
            <person name="Kim Y."/>
            <person name="Won Y.J."/>
        </authorList>
    </citation>
    <scope>NUCLEOTIDE SEQUENCE [LARGE SCALE GENOMIC DNA]</scope>
    <source>
        <strain evidence="1">Wonlab-2016</strain>
    </source>
</reference>
<keyword evidence="2" id="KW-1185">Reference proteome</keyword>
<feature type="non-terminal residue" evidence="1">
    <location>
        <position position="1"/>
    </location>
</feature>
<organism evidence="1 2">
    <name type="scientific">Batillaria attramentaria</name>
    <dbReference type="NCBI Taxonomy" id="370345"/>
    <lineage>
        <taxon>Eukaryota</taxon>
        <taxon>Metazoa</taxon>
        <taxon>Spiralia</taxon>
        <taxon>Lophotrochozoa</taxon>
        <taxon>Mollusca</taxon>
        <taxon>Gastropoda</taxon>
        <taxon>Caenogastropoda</taxon>
        <taxon>Sorbeoconcha</taxon>
        <taxon>Cerithioidea</taxon>
        <taxon>Batillariidae</taxon>
        <taxon>Batillaria</taxon>
    </lineage>
</organism>
<protein>
    <submittedName>
        <fullName evidence="1">Uncharacterized protein</fullName>
    </submittedName>
</protein>